<reference evidence="6" key="1">
    <citation type="submission" date="2017-06" db="EMBL/GenBank/DDBJ databases">
        <title>Capnocytophaga spp. assemblies.</title>
        <authorList>
            <person name="Gulvik C.A."/>
        </authorList>
    </citation>
    <scope>NUCLEOTIDE SEQUENCE [LARGE SCALE GENOMIC DNA]</scope>
    <source>
        <strain evidence="6">H1496</strain>
    </source>
</reference>
<dbReference type="SUPFAM" id="SSF46689">
    <property type="entry name" value="Homeodomain-like"/>
    <property type="match status" value="1"/>
</dbReference>
<dbReference type="InterPro" id="IPR009057">
    <property type="entry name" value="Homeodomain-like_sf"/>
</dbReference>
<accession>A0A250FSP6</accession>
<evidence type="ECO:0000256" key="1">
    <source>
        <dbReference type="ARBA" id="ARBA00023015"/>
    </source>
</evidence>
<keyword evidence="2" id="KW-0238">DNA-binding</keyword>
<dbReference type="InterPro" id="IPR018062">
    <property type="entry name" value="HTH_AraC-typ_CS"/>
</dbReference>
<proteinExistence type="predicted"/>
<name>A0A250FSP6_9FLAO</name>
<dbReference type="PANTHER" id="PTHR47893">
    <property type="entry name" value="REGULATORY PROTEIN PCHR"/>
    <property type="match status" value="1"/>
</dbReference>
<organism evidence="5 6">
    <name type="scientific">Capnocytophaga gingivalis</name>
    <dbReference type="NCBI Taxonomy" id="1017"/>
    <lineage>
        <taxon>Bacteria</taxon>
        <taxon>Pseudomonadati</taxon>
        <taxon>Bacteroidota</taxon>
        <taxon>Flavobacteriia</taxon>
        <taxon>Flavobacteriales</taxon>
        <taxon>Flavobacteriaceae</taxon>
        <taxon>Capnocytophaga</taxon>
    </lineage>
</organism>
<dbReference type="KEGG" id="cgh:CGC50_00595"/>
<dbReference type="GO" id="GO:0043565">
    <property type="term" value="F:sequence-specific DNA binding"/>
    <property type="evidence" value="ECO:0007669"/>
    <property type="project" value="InterPro"/>
</dbReference>
<evidence type="ECO:0000256" key="3">
    <source>
        <dbReference type="ARBA" id="ARBA00023163"/>
    </source>
</evidence>
<evidence type="ECO:0000313" key="5">
    <source>
        <dbReference type="EMBL" id="ATA88094.1"/>
    </source>
</evidence>
<evidence type="ECO:0000259" key="4">
    <source>
        <dbReference type="PROSITE" id="PS01124"/>
    </source>
</evidence>
<dbReference type="PRINTS" id="PR00032">
    <property type="entry name" value="HTHARAC"/>
</dbReference>
<dbReference type="PROSITE" id="PS01124">
    <property type="entry name" value="HTH_ARAC_FAMILY_2"/>
    <property type="match status" value="1"/>
</dbReference>
<dbReference type="PROSITE" id="PS00041">
    <property type="entry name" value="HTH_ARAC_FAMILY_1"/>
    <property type="match status" value="1"/>
</dbReference>
<keyword evidence="3" id="KW-0804">Transcription</keyword>
<dbReference type="Pfam" id="PF12833">
    <property type="entry name" value="HTH_18"/>
    <property type="match status" value="1"/>
</dbReference>
<dbReference type="GeneID" id="84807065"/>
<dbReference type="GO" id="GO:0003700">
    <property type="term" value="F:DNA-binding transcription factor activity"/>
    <property type="evidence" value="ECO:0007669"/>
    <property type="project" value="InterPro"/>
</dbReference>
<evidence type="ECO:0000256" key="2">
    <source>
        <dbReference type="ARBA" id="ARBA00023125"/>
    </source>
</evidence>
<dbReference type="Proteomes" id="UP000217250">
    <property type="component" value="Chromosome"/>
</dbReference>
<evidence type="ECO:0000313" key="6">
    <source>
        <dbReference type="Proteomes" id="UP000217250"/>
    </source>
</evidence>
<dbReference type="SMART" id="SM00342">
    <property type="entry name" value="HTH_ARAC"/>
    <property type="match status" value="1"/>
</dbReference>
<gene>
    <name evidence="5" type="ORF">CGC50_00595</name>
</gene>
<dbReference type="PANTHER" id="PTHR47893:SF1">
    <property type="entry name" value="REGULATORY PROTEIN PCHR"/>
    <property type="match status" value="1"/>
</dbReference>
<dbReference type="OrthoDB" id="799767at2"/>
<dbReference type="Gene3D" id="1.10.10.60">
    <property type="entry name" value="Homeodomain-like"/>
    <property type="match status" value="1"/>
</dbReference>
<dbReference type="InterPro" id="IPR018060">
    <property type="entry name" value="HTH_AraC"/>
</dbReference>
<dbReference type="RefSeq" id="WP_095911242.1">
    <property type="nucleotide sequence ID" value="NZ_CAUVDA010000046.1"/>
</dbReference>
<dbReference type="InterPro" id="IPR020449">
    <property type="entry name" value="Tscrpt_reg_AraC-type_HTH"/>
</dbReference>
<dbReference type="EMBL" id="CP022386">
    <property type="protein sequence ID" value="ATA88094.1"/>
    <property type="molecule type" value="Genomic_DNA"/>
</dbReference>
<keyword evidence="1" id="KW-0805">Transcription regulation</keyword>
<dbReference type="InterPro" id="IPR053142">
    <property type="entry name" value="PchR_regulatory_protein"/>
</dbReference>
<feature type="domain" description="HTH araC/xylS-type" evidence="4">
    <location>
        <begin position="194"/>
        <end position="292"/>
    </location>
</feature>
<sequence>MREENIARSASLFQEVEEGVFILHKENESDDYKIVSQEIKQHFIQFHFCDRAEVAFVFHGGNYSFPLKEMESLLLYNPKEILPLQVRLAPGAALFSLFITIGKFHSLFLEESGLIDFLSPGRQHEKYYTTGTISPHLSVILHQIRTVHLPKSLHLLYLRAKVYELLSLYFNKSQDNEGEACPFLSNEDNVQKIRQAKELLLSRMTSPPSLQELSKEVGLPLKKLKSGFKQIYGESVYSFLFDYKMELARKWLTTEQYNVNELSLKLGYSMPSHFIAAFKKKFGTTPKKYILTKNTLIKQ</sequence>
<dbReference type="AlphaFoldDB" id="A0A250FSP6"/>
<protein>
    <submittedName>
        <fullName evidence="5">AraC family transcriptional regulator</fullName>
    </submittedName>
</protein>